<comment type="caution">
    <text evidence="1">The sequence shown here is derived from an EMBL/GenBank/DDBJ whole genome shotgun (WGS) entry which is preliminary data.</text>
</comment>
<organism evidence="1 2">
    <name type="scientific">Candidatus Thiomargarita nelsonii</name>
    <dbReference type="NCBI Taxonomy" id="1003181"/>
    <lineage>
        <taxon>Bacteria</taxon>
        <taxon>Pseudomonadati</taxon>
        <taxon>Pseudomonadota</taxon>
        <taxon>Gammaproteobacteria</taxon>
        <taxon>Thiotrichales</taxon>
        <taxon>Thiotrichaceae</taxon>
        <taxon>Thiomargarita</taxon>
    </lineage>
</organism>
<reference evidence="1 2" key="1">
    <citation type="journal article" date="2016" name="Front. Microbiol.">
        <title>Single-Cell (Meta-)Genomics of a Dimorphic Candidatus Thiomargarita nelsonii Reveals Genomic Plasticity.</title>
        <authorList>
            <person name="Flood B.E."/>
            <person name="Fliss P."/>
            <person name="Jones D.S."/>
            <person name="Dick G.J."/>
            <person name="Jain S."/>
            <person name="Kaster A.K."/>
            <person name="Winkel M."/>
            <person name="Mussmann M."/>
            <person name="Bailey J."/>
        </authorList>
    </citation>
    <scope>NUCLEOTIDE SEQUENCE [LARGE SCALE GENOMIC DNA]</scope>
    <source>
        <strain evidence="1">Hydrate Ridge</strain>
    </source>
</reference>
<proteinExistence type="predicted"/>
<sequence length="108" mass="12523">MRAYLESHHLFDEKLWLALWWGDPSPCELAKRLLLEYQALITENYEEIAAWLEKASGKQKVSFIIPTLNQECDSNLHEIVEQRMVKGALNRVLEIKRLGLGCDEGQCH</sequence>
<evidence type="ECO:0000313" key="1">
    <source>
        <dbReference type="EMBL" id="TGO03366.1"/>
    </source>
</evidence>
<name>A0A4E0RK63_9GAMM</name>
<protein>
    <submittedName>
        <fullName evidence="1">Uncharacterized protein</fullName>
    </submittedName>
</protein>
<dbReference type="Proteomes" id="UP000030428">
    <property type="component" value="Unassembled WGS sequence"/>
</dbReference>
<evidence type="ECO:0000313" key="2">
    <source>
        <dbReference type="Proteomes" id="UP000030428"/>
    </source>
</evidence>
<gene>
    <name evidence="1" type="ORF">PN36_07585</name>
</gene>
<accession>A0A4E0RK63</accession>
<dbReference type="AlphaFoldDB" id="A0A4E0RK63"/>
<dbReference type="EMBL" id="JSZA02000022">
    <property type="protein sequence ID" value="TGO03366.1"/>
    <property type="molecule type" value="Genomic_DNA"/>
</dbReference>
<keyword evidence="2" id="KW-1185">Reference proteome</keyword>